<comment type="caution">
    <text evidence="2">The sequence shown here is derived from an EMBL/GenBank/DDBJ whole genome shotgun (WGS) entry which is preliminary data.</text>
</comment>
<gene>
    <name evidence="2" type="ORF">CCHR01_16330</name>
</gene>
<evidence type="ECO:0000313" key="2">
    <source>
        <dbReference type="EMBL" id="KAK1841039.1"/>
    </source>
</evidence>
<evidence type="ECO:0000313" key="3">
    <source>
        <dbReference type="Proteomes" id="UP001243330"/>
    </source>
</evidence>
<dbReference type="Proteomes" id="UP001243330">
    <property type="component" value="Unassembled WGS sequence"/>
</dbReference>
<name>A0AAD9A8P3_9PEZI</name>
<protein>
    <submittedName>
        <fullName evidence="2">Uncharacterized protein</fullName>
    </submittedName>
</protein>
<organism evidence="2 3">
    <name type="scientific">Colletotrichum chrysophilum</name>
    <dbReference type="NCBI Taxonomy" id="1836956"/>
    <lineage>
        <taxon>Eukaryota</taxon>
        <taxon>Fungi</taxon>
        <taxon>Dikarya</taxon>
        <taxon>Ascomycota</taxon>
        <taxon>Pezizomycotina</taxon>
        <taxon>Sordariomycetes</taxon>
        <taxon>Hypocreomycetidae</taxon>
        <taxon>Glomerellales</taxon>
        <taxon>Glomerellaceae</taxon>
        <taxon>Colletotrichum</taxon>
        <taxon>Colletotrichum gloeosporioides species complex</taxon>
    </lineage>
</organism>
<sequence>MTVSSLTARDSGILSNEPGNNIDVEIGAGRLCGLRQSTTTASTSRKLSDDGRPRELCCSSDQSVFKERNDLNGWQSTYGGSEVV</sequence>
<dbReference type="EMBL" id="JAQOWY010000511">
    <property type="protein sequence ID" value="KAK1841039.1"/>
    <property type="molecule type" value="Genomic_DNA"/>
</dbReference>
<proteinExistence type="predicted"/>
<feature type="compositionally biased region" description="Polar residues" evidence="1">
    <location>
        <begin position="1"/>
        <end position="19"/>
    </location>
</feature>
<feature type="region of interest" description="Disordered" evidence="1">
    <location>
        <begin position="1"/>
        <end position="21"/>
    </location>
</feature>
<evidence type="ECO:0000256" key="1">
    <source>
        <dbReference type="SAM" id="MobiDB-lite"/>
    </source>
</evidence>
<keyword evidence="3" id="KW-1185">Reference proteome</keyword>
<dbReference type="AlphaFoldDB" id="A0AAD9A8P3"/>
<accession>A0AAD9A8P3</accession>
<reference evidence="2" key="1">
    <citation type="submission" date="2023-01" db="EMBL/GenBank/DDBJ databases">
        <title>Colletotrichum chrysophilum M932 genome sequence.</title>
        <authorList>
            <person name="Baroncelli R."/>
        </authorList>
    </citation>
    <scope>NUCLEOTIDE SEQUENCE</scope>
    <source>
        <strain evidence="2">M932</strain>
    </source>
</reference>